<dbReference type="Gene3D" id="3.30.450.240">
    <property type="match status" value="1"/>
</dbReference>
<dbReference type="GO" id="GO:0061462">
    <property type="term" value="P:protein localization to lysosome"/>
    <property type="evidence" value="ECO:0007669"/>
    <property type="project" value="TreeGrafter"/>
</dbReference>
<dbReference type="GO" id="GO:0042149">
    <property type="term" value="P:cellular response to glucose starvation"/>
    <property type="evidence" value="ECO:0007669"/>
    <property type="project" value="TreeGrafter"/>
</dbReference>
<evidence type="ECO:0000313" key="1">
    <source>
        <dbReference type="EMBL" id="CCI48005.1"/>
    </source>
</evidence>
<organism evidence="1 2">
    <name type="scientific">Albugo candida</name>
    <dbReference type="NCBI Taxonomy" id="65357"/>
    <lineage>
        <taxon>Eukaryota</taxon>
        <taxon>Sar</taxon>
        <taxon>Stramenopiles</taxon>
        <taxon>Oomycota</taxon>
        <taxon>Peronosporomycetes</taxon>
        <taxon>Albuginales</taxon>
        <taxon>Albuginaceae</taxon>
        <taxon>Albugo</taxon>
    </lineage>
</organism>
<dbReference type="PANTHER" id="PTHR31581">
    <property type="entry name" value="KICSTOR COMPLEX PROTEIN C12ORF66"/>
    <property type="match status" value="1"/>
</dbReference>
<dbReference type="InterPro" id="IPR018544">
    <property type="entry name" value="KICS_2"/>
</dbReference>
<dbReference type="PANTHER" id="PTHR31581:SF1">
    <property type="entry name" value="KICSTOR SUBUNIT 2"/>
    <property type="match status" value="1"/>
</dbReference>
<dbReference type="OrthoDB" id="18134at2759"/>
<name>A0A024GNB7_9STRA</name>
<sequence>MSQHESPSTSASVSSANAAKLDRLISPFSALLNSDISPLGPSYATAFHSIIDGNIEPSRLPILKWAQRFHCSLIAKFSLYNYKWLNVLENGRQKREEGSLMGLITASHHPLAAWYLQLIISFLALGNCDSACIVLILETDQLEKQDVCHYNNGYSCPKKPIINKDELLEHSAEERTIKSQQESFRIEGLQRWPAIFTHPPRKESKKHWPNLISLITDNRQRIRESIASCCYPRRKTRN</sequence>
<evidence type="ECO:0000313" key="2">
    <source>
        <dbReference type="Proteomes" id="UP000053237"/>
    </source>
</evidence>
<accession>A0A024GNB7</accession>
<dbReference type="GO" id="GO:0034198">
    <property type="term" value="P:cellular response to amino acid starvation"/>
    <property type="evidence" value="ECO:0007669"/>
    <property type="project" value="TreeGrafter"/>
</dbReference>
<dbReference type="GO" id="GO:1904262">
    <property type="term" value="P:negative regulation of TORC1 signaling"/>
    <property type="evidence" value="ECO:0007669"/>
    <property type="project" value="TreeGrafter"/>
</dbReference>
<reference evidence="1 2" key="1">
    <citation type="submission" date="2012-05" db="EMBL/GenBank/DDBJ databases">
        <title>Recombination and specialization in a pathogen metapopulation.</title>
        <authorList>
            <person name="Gardiner A."/>
            <person name="Kemen E."/>
            <person name="Schultz-Larsen T."/>
            <person name="MacLean D."/>
            <person name="Van Oosterhout C."/>
            <person name="Jones J.D.G."/>
        </authorList>
    </citation>
    <scope>NUCLEOTIDE SEQUENCE [LARGE SCALE GENOMIC DNA]</scope>
    <source>
        <strain evidence="1 2">Ac Nc2</strain>
    </source>
</reference>
<dbReference type="EMBL" id="CAIX01000199">
    <property type="protein sequence ID" value="CCI48005.1"/>
    <property type="molecule type" value="Genomic_DNA"/>
</dbReference>
<dbReference type="SUPFAM" id="SSF160651">
    <property type="entry name" value="FLJ32549 C-terminal domain-like"/>
    <property type="match status" value="1"/>
</dbReference>
<proteinExistence type="predicted"/>
<keyword evidence="2" id="KW-1185">Reference proteome</keyword>
<dbReference type="AlphaFoldDB" id="A0A024GNB7"/>
<comment type="caution">
    <text evidence="1">The sequence shown here is derived from an EMBL/GenBank/DDBJ whole genome shotgun (WGS) entry which is preliminary data.</text>
</comment>
<dbReference type="InParanoid" id="A0A024GNB7"/>
<dbReference type="Proteomes" id="UP000053237">
    <property type="component" value="Unassembled WGS sequence"/>
</dbReference>
<protein>
    <submittedName>
        <fullName evidence="1">Uncharacterized protein</fullName>
    </submittedName>
</protein>
<dbReference type="InterPro" id="IPR038060">
    <property type="entry name" value="C12orf66-like_central_sf"/>
</dbReference>
<gene>
    <name evidence="1" type="ORF">BN9_090480</name>
</gene>
<dbReference type="SUPFAM" id="SSF158548">
    <property type="entry name" value="FLJ32549 domain-like"/>
    <property type="match status" value="1"/>
</dbReference>
<dbReference type="Gene3D" id="1.10.3450.30">
    <property type="match status" value="1"/>
</dbReference>